<evidence type="ECO:0000256" key="1">
    <source>
        <dbReference type="SAM" id="MobiDB-lite"/>
    </source>
</evidence>
<evidence type="ECO:0000313" key="3">
    <source>
        <dbReference type="Proteomes" id="UP000184222"/>
    </source>
</evidence>
<proteinExistence type="predicted"/>
<evidence type="ECO:0000313" key="2">
    <source>
        <dbReference type="EMBL" id="API87164.1"/>
    </source>
</evidence>
<dbReference type="OrthoDB" id="5620158at2"/>
<accession>A0A1L4BTM3</accession>
<reference evidence="2 3" key="1">
    <citation type="journal article" date="2016" name="Appl. Environ. Microbiol.">
        <title>Whole genome relationships among Francisella bacteria of diverse origin define new species and provide specific regions for detection.</title>
        <authorList>
            <person name="Challacombe J.F."/>
            <person name="Petersen J.M."/>
            <person name="Gallegos-Graves V."/>
            <person name="Hodge D."/>
            <person name="Pillai S."/>
            <person name="Kuske C.R."/>
        </authorList>
    </citation>
    <scope>NUCLEOTIDE SEQUENCE [LARGE SCALE GENOMIC DNA]</scope>
    <source>
        <strain evidence="3">TX07-7310</strain>
    </source>
</reference>
<sequence>MNKFISILENIDLIVLDRVNPIANMQIQSKYENAEYEAFIESLNDNTENTKSIDIYNFFLSLNSEICLNLSELKEIPKIINDYFSFLNLHFEKLSPKDVSQKKELSEKGINKFLALIENNFSEMKNDLDLPLSSIERIIELLQDIIDFCKKHNLNYDTDLEQQLNNTLKKIKTALLAEEQDDPEEEIESVDKDFNTKKLNKKKSSSNNSHIEHSDKWTTLVEKIEVLKALVDSERIFETSIVYDDVQNLLANFDPKEYFPEIFFPLYQKISPIIGDIHKNIDLYSSSIQWSIANKMYNIDYNKFLDTLERMPENNFLNSRSNIAKEHFYQTSSEIKTQHREDNKIISNQDANKEDIKINHRDSTNNNLVENQETNSSPQEETDDDLNKLFDF</sequence>
<gene>
    <name evidence="2" type="ORF">F7310_07240</name>
</gene>
<feature type="region of interest" description="Disordered" evidence="1">
    <location>
        <begin position="333"/>
        <end position="392"/>
    </location>
</feature>
<keyword evidence="3" id="KW-1185">Reference proteome</keyword>
<feature type="compositionally biased region" description="Basic and acidic residues" evidence="1">
    <location>
        <begin position="351"/>
        <end position="363"/>
    </location>
</feature>
<dbReference type="EMBL" id="CP016796">
    <property type="protein sequence ID" value="API87164.1"/>
    <property type="molecule type" value="Genomic_DNA"/>
</dbReference>
<name>A0A1L4BTM3_9GAMM</name>
<dbReference type="STRING" id="573570.F7310_07240"/>
<dbReference type="AlphaFoldDB" id="A0A1L4BTM3"/>
<dbReference type="NCBIfam" id="NF041244">
    <property type="entry name" value="IglI_fam"/>
    <property type="match status" value="1"/>
</dbReference>
<dbReference type="Proteomes" id="UP000184222">
    <property type="component" value="Chromosome"/>
</dbReference>
<feature type="compositionally biased region" description="Polar residues" evidence="1">
    <location>
        <begin position="364"/>
        <end position="379"/>
    </location>
</feature>
<dbReference type="RefSeq" id="WP_072712861.1">
    <property type="nucleotide sequence ID" value="NZ_CP016796.1"/>
</dbReference>
<organism evidence="2 3">
    <name type="scientific">Francisella uliginis</name>
    <dbReference type="NCBI Taxonomy" id="573570"/>
    <lineage>
        <taxon>Bacteria</taxon>
        <taxon>Pseudomonadati</taxon>
        <taxon>Pseudomonadota</taxon>
        <taxon>Gammaproteobacteria</taxon>
        <taxon>Thiotrichales</taxon>
        <taxon>Francisellaceae</taxon>
        <taxon>Francisella</taxon>
    </lineage>
</organism>
<dbReference type="KEGG" id="frx:F7310_07240"/>
<protein>
    <submittedName>
        <fullName evidence="2">Phage tail protein</fullName>
    </submittedName>
</protein>